<evidence type="ECO:0000256" key="2">
    <source>
        <dbReference type="ARBA" id="ARBA00023015"/>
    </source>
</evidence>
<keyword evidence="8" id="KW-1185">Reference proteome</keyword>
<gene>
    <name evidence="7" type="ORF">DFP86_12228</name>
</gene>
<feature type="DNA-binding region" description="H-T-H motif" evidence="5">
    <location>
        <begin position="41"/>
        <end position="60"/>
    </location>
</feature>
<protein>
    <submittedName>
        <fullName evidence="7">TetR family transcriptional regulator</fullName>
    </submittedName>
</protein>
<organism evidence="7 8">
    <name type="scientific">Paludibacterium purpuratum</name>
    <dbReference type="NCBI Taxonomy" id="1144873"/>
    <lineage>
        <taxon>Bacteria</taxon>
        <taxon>Pseudomonadati</taxon>
        <taxon>Pseudomonadota</taxon>
        <taxon>Betaproteobacteria</taxon>
        <taxon>Neisseriales</taxon>
        <taxon>Chromobacteriaceae</taxon>
        <taxon>Paludibacterium</taxon>
    </lineage>
</organism>
<dbReference type="InterPro" id="IPR009057">
    <property type="entry name" value="Homeodomain-like_sf"/>
</dbReference>
<keyword evidence="4" id="KW-0804">Transcription</keyword>
<dbReference type="EMBL" id="SNZP01000022">
    <property type="protein sequence ID" value="TDR70626.1"/>
    <property type="molecule type" value="Genomic_DNA"/>
</dbReference>
<evidence type="ECO:0000256" key="1">
    <source>
        <dbReference type="ARBA" id="ARBA00022491"/>
    </source>
</evidence>
<accession>A0A4R7AWZ3</accession>
<evidence type="ECO:0000259" key="6">
    <source>
        <dbReference type="PROSITE" id="PS50977"/>
    </source>
</evidence>
<evidence type="ECO:0000256" key="5">
    <source>
        <dbReference type="PROSITE-ProRule" id="PRU00335"/>
    </source>
</evidence>
<dbReference type="InterPro" id="IPR036271">
    <property type="entry name" value="Tet_transcr_reg_TetR-rel_C_sf"/>
</dbReference>
<keyword evidence="3 5" id="KW-0238">DNA-binding</keyword>
<dbReference type="Pfam" id="PF16925">
    <property type="entry name" value="TetR_C_13"/>
    <property type="match status" value="1"/>
</dbReference>
<dbReference type="SUPFAM" id="SSF48498">
    <property type="entry name" value="Tetracyclin repressor-like, C-terminal domain"/>
    <property type="match status" value="1"/>
</dbReference>
<dbReference type="AlphaFoldDB" id="A0A4R7AWZ3"/>
<name>A0A4R7AWZ3_9NEIS</name>
<sequence length="207" mass="22802">MTTKMTAPKRHSPGRPRQFDMDEMLDKAIQVFQARGYFSASISEIRKATGLTEGSLYKAFADKKALFSAAFERYYSKRMTGLQGILRADDSGRENLLAMLRHYANLSSGEHGKLGCLIVGSAAMLSVLDDDLSHDVKAALQQIESTLATLVVKGQADGSIRSDLDPTATAKWLWCMLLGMRIAGKAGRRREEFDQVAEQVSALLKQP</sequence>
<dbReference type="GO" id="GO:0003677">
    <property type="term" value="F:DNA binding"/>
    <property type="evidence" value="ECO:0007669"/>
    <property type="project" value="UniProtKB-UniRule"/>
</dbReference>
<dbReference type="InterPro" id="IPR011075">
    <property type="entry name" value="TetR_C"/>
</dbReference>
<evidence type="ECO:0000256" key="3">
    <source>
        <dbReference type="ARBA" id="ARBA00023125"/>
    </source>
</evidence>
<comment type="caution">
    <text evidence="7">The sequence shown here is derived from an EMBL/GenBank/DDBJ whole genome shotgun (WGS) entry which is preliminary data.</text>
</comment>
<dbReference type="Gene3D" id="1.10.10.60">
    <property type="entry name" value="Homeodomain-like"/>
    <property type="match status" value="1"/>
</dbReference>
<dbReference type="Pfam" id="PF00440">
    <property type="entry name" value="TetR_N"/>
    <property type="match status" value="1"/>
</dbReference>
<dbReference type="Gene3D" id="1.10.357.10">
    <property type="entry name" value="Tetracycline Repressor, domain 2"/>
    <property type="match status" value="1"/>
</dbReference>
<keyword evidence="1" id="KW-0678">Repressor</keyword>
<proteinExistence type="predicted"/>
<dbReference type="OrthoDB" id="270177at2"/>
<evidence type="ECO:0000313" key="8">
    <source>
        <dbReference type="Proteomes" id="UP000295611"/>
    </source>
</evidence>
<dbReference type="Proteomes" id="UP000295611">
    <property type="component" value="Unassembled WGS sequence"/>
</dbReference>
<dbReference type="PROSITE" id="PS01081">
    <property type="entry name" value="HTH_TETR_1"/>
    <property type="match status" value="1"/>
</dbReference>
<dbReference type="InterPro" id="IPR023772">
    <property type="entry name" value="DNA-bd_HTH_TetR-type_CS"/>
</dbReference>
<dbReference type="PRINTS" id="PR00455">
    <property type="entry name" value="HTHTETR"/>
</dbReference>
<dbReference type="PANTHER" id="PTHR47506">
    <property type="entry name" value="TRANSCRIPTIONAL REGULATORY PROTEIN"/>
    <property type="match status" value="1"/>
</dbReference>
<evidence type="ECO:0000256" key="4">
    <source>
        <dbReference type="ARBA" id="ARBA00023163"/>
    </source>
</evidence>
<evidence type="ECO:0000313" key="7">
    <source>
        <dbReference type="EMBL" id="TDR70626.1"/>
    </source>
</evidence>
<dbReference type="InterPro" id="IPR001647">
    <property type="entry name" value="HTH_TetR"/>
</dbReference>
<dbReference type="PROSITE" id="PS50977">
    <property type="entry name" value="HTH_TETR_2"/>
    <property type="match status" value="1"/>
</dbReference>
<keyword evidence="2" id="KW-0805">Transcription regulation</keyword>
<feature type="domain" description="HTH tetR-type" evidence="6">
    <location>
        <begin position="18"/>
        <end position="78"/>
    </location>
</feature>
<reference evidence="7 8" key="1">
    <citation type="submission" date="2019-03" db="EMBL/GenBank/DDBJ databases">
        <title>Genomic Encyclopedia of Type Strains, Phase III (KMG-III): the genomes of soil and plant-associated and newly described type strains.</title>
        <authorList>
            <person name="Whitman W."/>
        </authorList>
    </citation>
    <scope>NUCLEOTIDE SEQUENCE [LARGE SCALE GENOMIC DNA]</scope>
    <source>
        <strain evidence="7 8">CECT 8976</strain>
    </source>
</reference>
<dbReference type="PANTHER" id="PTHR47506:SF10">
    <property type="entry name" value="TRANSCRIPTIONAL REGULATORY PROTEIN"/>
    <property type="match status" value="1"/>
</dbReference>
<dbReference type="SUPFAM" id="SSF46689">
    <property type="entry name" value="Homeodomain-like"/>
    <property type="match status" value="1"/>
</dbReference>